<dbReference type="Pfam" id="PF12399">
    <property type="entry name" value="BCA_ABC_TP_C"/>
    <property type="match status" value="1"/>
</dbReference>
<evidence type="ECO:0000313" key="7">
    <source>
        <dbReference type="Proteomes" id="UP000215441"/>
    </source>
</evidence>
<dbReference type="FunFam" id="3.40.50.300:FF:000421">
    <property type="entry name" value="Branched-chain amino acid ABC transporter ATP-binding protein"/>
    <property type="match status" value="1"/>
</dbReference>
<accession>A0A235EIY2</accession>
<dbReference type="OrthoDB" id="9781337at2"/>
<dbReference type="SMART" id="SM00382">
    <property type="entry name" value="AAA"/>
    <property type="match status" value="1"/>
</dbReference>
<proteinExistence type="predicted"/>
<evidence type="ECO:0000256" key="2">
    <source>
        <dbReference type="ARBA" id="ARBA00022475"/>
    </source>
</evidence>
<keyword evidence="2" id="KW-1003">Cell membrane</keyword>
<dbReference type="GO" id="GO:0005886">
    <property type="term" value="C:plasma membrane"/>
    <property type="evidence" value="ECO:0007669"/>
    <property type="project" value="TreeGrafter"/>
</dbReference>
<dbReference type="InterPro" id="IPR027417">
    <property type="entry name" value="P-loop_NTPase"/>
</dbReference>
<dbReference type="CDD" id="cd03219">
    <property type="entry name" value="ABC_Mj1267_LivG_branched"/>
    <property type="match status" value="1"/>
</dbReference>
<dbReference type="EMBL" id="NOIG01000011">
    <property type="protein sequence ID" value="OYD48743.1"/>
    <property type="molecule type" value="Genomic_DNA"/>
</dbReference>
<dbReference type="RefSeq" id="WP_094290974.1">
    <property type="nucleotide sequence ID" value="NZ_NOIG01000011.1"/>
</dbReference>
<gene>
    <name evidence="6" type="ORF">CBY09_18165</name>
</gene>
<name>A0A235EIY2_9BURK</name>
<dbReference type="Pfam" id="PF00005">
    <property type="entry name" value="ABC_tran"/>
    <property type="match status" value="1"/>
</dbReference>
<organism evidence="6 7">
    <name type="scientific">Acidovorax kalamii</name>
    <dbReference type="NCBI Taxonomy" id="2004485"/>
    <lineage>
        <taxon>Bacteria</taxon>
        <taxon>Pseudomonadati</taxon>
        <taxon>Pseudomonadota</taxon>
        <taxon>Betaproteobacteria</taxon>
        <taxon>Burkholderiales</taxon>
        <taxon>Comamonadaceae</taxon>
        <taxon>Acidovorax</taxon>
    </lineage>
</organism>
<keyword evidence="3" id="KW-0547">Nucleotide-binding</keyword>
<reference evidence="6 7" key="1">
    <citation type="submission" date="2017-07" db="EMBL/GenBank/DDBJ databases">
        <title>Acidovorax KNDSW TSA 6 genome sequence and assembly.</title>
        <authorList>
            <person name="Mayilraj S."/>
        </authorList>
    </citation>
    <scope>NUCLEOTIDE SEQUENCE [LARGE SCALE GENOMIC DNA]</scope>
    <source>
        <strain evidence="6 7">KNDSW-TSA6</strain>
    </source>
</reference>
<dbReference type="InterPro" id="IPR003439">
    <property type="entry name" value="ABC_transporter-like_ATP-bd"/>
</dbReference>
<dbReference type="PANTHER" id="PTHR45772">
    <property type="entry name" value="CONSERVED COMPONENT OF ABC TRANSPORTER FOR NATURAL AMINO ACIDS-RELATED"/>
    <property type="match status" value="1"/>
</dbReference>
<dbReference type="GO" id="GO:0005524">
    <property type="term" value="F:ATP binding"/>
    <property type="evidence" value="ECO:0007669"/>
    <property type="project" value="UniProtKB-KW"/>
</dbReference>
<keyword evidence="1" id="KW-0813">Transport</keyword>
<keyword evidence="2" id="KW-0472">Membrane</keyword>
<dbReference type="PANTHER" id="PTHR45772:SF9">
    <property type="entry name" value="CONSERVED COMPONENT OF ABC TRANSPORTER FOR NATURAL AMINO ACIDS"/>
    <property type="match status" value="1"/>
</dbReference>
<keyword evidence="4 6" id="KW-0067">ATP-binding</keyword>
<evidence type="ECO:0000259" key="5">
    <source>
        <dbReference type="PROSITE" id="PS50893"/>
    </source>
</evidence>
<dbReference type="InterPro" id="IPR003593">
    <property type="entry name" value="AAA+_ATPase"/>
</dbReference>
<dbReference type="Gene3D" id="3.40.50.300">
    <property type="entry name" value="P-loop containing nucleotide triphosphate hydrolases"/>
    <property type="match status" value="1"/>
</dbReference>
<dbReference type="PROSITE" id="PS50893">
    <property type="entry name" value="ABC_TRANSPORTER_2"/>
    <property type="match status" value="1"/>
</dbReference>
<dbReference type="GO" id="GO:0016887">
    <property type="term" value="F:ATP hydrolysis activity"/>
    <property type="evidence" value="ECO:0007669"/>
    <property type="project" value="InterPro"/>
</dbReference>
<evidence type="ECO:0000256" key="3">
    <source>
        <dbReference type="ARBA" id="ARBA00022741"/>
    </source>
</evidence>
<keyword evidence="7" id="KW-1185">Reference proteome</keyword>
<dbReference type="InterPro" id="IPR051120">
    <property type="entry name" value="ABC_AA/LPS_Transport"/>
</dbReference>
<comment type="caution">
    <text evidence="6">The sequence shown here is derived from an EMBL/GenBank/DDBJ whole genome shotgun (WGS) entry which is preliminary data.</text>
</comment>
<evidence type="ECO:0000256" key="1">
    <source>
        <dbReference type="ARBA" id="ARBA00022448"/>
    </source>
</evidence>
<sequence length="257" mass="27700">MADALLSARQLTKRFGGLAAVNGVSVDLWRGQIHAVIGPNGAGKSTLTNLLSGDLPPTSGTVLLGGTDVTGWAPERISRQGLGRSYQKTNIFLPLTVHENVRLAAQSRDAQQPWNPLRWWQDTRAATIKNRATSARLESAIELSGLKDRRTAIAGAMSHGEQRQLEIAMTLATEPQVLLLDEPLAGMGVAEAERMVDLLQRLKPAHAIMLVEHDMDAVFALADRLTVMVNGEVIAHGTPPEVRADATVQAAYLGEDH</sequence>
<dbReference type="AlphaFoldDB" id="A0A235EIY2"/>
<dbReference type="SUPFAM" id="SSF52540">
    <property type="entry name" value="P-loop containing nucleoside triphosphate hydrolases"/>
    <property type="match status" value="1"/>
</dbReference>
<dbReference type="Proteomes" id="UP000215441">
    <property type="component" value="Unassembled WGS sequence"/>
</dbReference>
<protein>
    <submittedName>
        <fullName evidence="6">ABC transporter ATP-binding protein</fullName>
    </submittedName>
</protein>
<feature type="domain" description="ABC transporter" evidence="5">
    <location>
        <begin position="6"/>
        <end position="255"/>
    </location>
</feature>
<dbReference type="InterPro" id="IPR032823">
    <property type="entry name" value="BCA_ABC_TP_C"/>
</dbReference>
<evidence type="ECO:0000256" key="4">
    <source>
        <dbReference type="ARBA" id="ARBA00022840"/>
    </source>
</evidence>
<evidence type="ECO:0000313" key="6">
    <source>
        <dbReference type="EMBL" id="OYD48743.1"/>
    </source>
</evidence>